<organism evidence="3">
    <name type="scientific">viral metagenome</name>
    <dbReference type="NCBI Taxonomy" id="1070528"/>
    <lineage>
        <taxon>unclassified sequences</taxon>
        <taxon>metagenomes</taxon>
        <taxon>organismal metagenomes</taxon>
    </lineage>
</organism>
<gene>
    <name evidence="3" type="ORF">MM415A02434_0013</name>
</gene>
<keyword evidence="2" id="KW-0946">Virion</keyword>
<name>A0A6M3JX07_9ZZZZ</name>
<proteinExistence type="predicted"/>
<dbReference type="AlphaFoldDB" id="A0A6M3JX07"/>
<comment type="subcellular location">
    <subcellularLocation>
        <location evidence="1">Virion</location>
    </subcellularLocation>
</comment>
<dbReference type="InterPro" id="IPR024455">
    <property type="entry name" value="Phage_capsid"/>
</dbReference>
<dbReference type="SUPFAM" id="SSF56563">
    <property type="entry name" value="Major capsid protein gp5"/>
    <property type="match status" value="1"/>
</dbReference>
<dbReference type="GO" id="GO:0044423">
    <property type="term" value="C:virion component"/>
    <property type="evidence" value="ECO:0007669"/>
    <property type="project" value="UniProtKB-KW"/>
</dbReference>
<evidence type="ECO:0000313" key="3">
    <source>
        <dbReference type="EMBL" id="QJA73205.1"/>
    </source>
</evidence>
<evidence type="ECO:0000256" key="1">
    <source>
        <dbReference type="ARBA" id="ARBA00004328"/>
    </source>
</evidence>
<dbReference type="NCBIfam" id="TIGR01554">
    <property type="entry name" value="major_cap_HK97"/>
    <property type="match status" value="1"/>
</dbReference>
<evidence type="ECO:0000256" key="2">
    <source>
        <dbReference type="ARBA" id="ARBA00022844"/>
    </source>
</evidence>
<accession>A0A6M3JX07</accession>
<protein>
    <submittedName>
        <fullName evidence="3">Putative capsid protein</fullName>
    </submittedName>
</protein>
<sequence length="529" mass="58498">MPAMDQSALETIKKVEGLVGGFQSSLETTSGEVQNLQKNITEQAKLLKQVQDKHDEFQKGTINNDEYKRFAEKIGTEILELSQKIEKVAKTAQVAAKQMPFRTWRYDAKNLITVYDDDARPLSDLQQRAFRLFEMPVKYEGVDGELLKHLRNLGDCLAIIDTTMRVSGKRFDITQSKTFKLYRELLDIVDPEFAKAMYSTGTGLGDEWVPTNMSSEMYDLYRLESGIETLIPHFDMPSNPYTWPIKTSNPTLYRAGEAATNNPNTVVKSNLGTSNITFTAETFAAALLVSPQMIEDSIVAMVPAIREGLAIAGVDGYESLLINGDNSTTHIDNSVVTDHYTATSPETYEKGFRKMAADLSTTFDAASTTTGVGDATAAFVPKDLRYMRQLMSPLSIRRPEDCVYVVSPSGYFQILNAVEATQPGTYGGTGSWITGGLQSIDGCQLIVSSKISEDLTAAGIYDASDTGYTVAFCFHKPSFKIGEKRGMTVEAQKNIDTQQLLYVMSMRKSFQKMTASTLKPVALGYKILD</sequence>
<dbReference type="EMBL" id="MT142009">
    <property type="protein sequence ID" value="QJA73205.1"/>
    <property type="molecule type" value="Genomic_DNA"/>
</dbReference>
<reference evidence="3" key="1">
    <citation type="submission" date="2020-03" db="EMBL/GenBank/DDBJ databases">
        <title>The deep terrestrial virosphere.</title>
        <authorList>
            <person name="Holmfeldt K."/>
            <person name="Nilsson E."/>
            <person name="Simone D."/>
            <person name="Lopez-Fernandez M."/>
            <person name="Wu X."/>
            <person name="de Brujin I."/>
            <person name="Lundin D."/>
            <person name="Andersson A."/>
            <person name="Bertilsson S."/>
            <person name="Dopson M."/>
        </authorList>
    </citation>
    <scope>NUCLEOTIDE SEQUENCE</scope>
    <source>
        <strain evidence="3">MM415A02434</strain>
    </source>
</reference>